<gene>
    <name evidence="6" type="ORF">MCOR_42839</name>
</gene>
<sequence length="535" mass="59784">MSSYKDLKPSQVKDTPFVNIGAHDLITVEANWKGLVRKEGQLERGLKKLGPLSKVTSIQWRQYFVVLSQGCVYVFHDDHSASPKVHFSLMNYHKLRRNFSVPHSFEILPCSSEGKVYKFSCATDTERLEWMRAIYVSMLAVHKESLPDDEHTKLKKSEEYNLLESTVGASASAAKPHEINDDDDESSDDNYDKPDESIVNHNKYEPDPTTKCVPTTDTIPKETNSKRIQKSVSEQRVTYEDAASPNETVKQRSFSDGTVNFNAGNTSVDTVNSTSVQTKTKPKPQVAPKPAKPAKQKMYINSLNTPESSKLRTKSPTSRLRMTTPASNSRTNSPATNLRTTMPSPSRTESPTSELKLLVSSDSSSRPPSQESDKQSRSPEPKLPTPRKSPPCLTKRGNSGGTNYLNMTEEAGYVQPDPGLDPASEYLFSGNRDDSARELQLLAERTFLVRDSSEPGKKVLVVKTKAGLKSYKIEKHSEKFMIEANVTFDTLHEVLEHYKRHNLPNIGVPLRLGYNAKQSSVPDDDDYEPVGQPLM</sequence>
<dbReference type="InterPro" id="IPR036860">
    <property type="entry name" value="SH2_dom_sf"/>
</dbReference>
<dbReference type="GO" id="GO:0007165">
    <property type="term" value="P:signal transduction"/>
    <property type="evidence" value="ECO:0007669"/>
    <property type="project" value="InterPro"/>
</dbReference>
<evidence type="ECO:0000259" key="4">
    <source>
        <dbReference type="PROSITE" id="PS50001"/>
    </source>
</evidence>
<evidence type="ECO:0000256" key="3">
    <source>
        <dbReference type="SAM" id="MobiDB-lite"/>
    </source>
</evidence>
<evidence type="ECO:0000256" key="1">
    <source>
        <dbReference type="ARBA" id="ARBA00022999"/>
    </source>
</evidence>
<feature type="compositionally biased region" description="Basic and acidic residues" evidence="3">
    <location>
        <begin position="190"/>
        <end position="208"/>
    </location>
</feature>
<feature type="domain" description="SH2" evidence="4">
    <location>
        <begin position="427"/>
        <end position="516"/>
    </location>
</feature>
<protein>
    <submittedName>
        <fullName evidence="6">PIK3R1_2_3</fullName>
    </submittedName>
</protein>
<keyword evidence="7" id="KW-1185">Reference proteome</keyword>
<dbReference type="SUPFAM" id="SSF55550">
    <property type="entry name" value="SH2 domain"/>
    <property type="match status" value="1"/>
</dbReference>
<accession>A0A6J8DQW2</accession>
<evidence type="ECO:0000259" key="5">
    <source>
        <dbReference type="PROSITE" id="PS50003"/>
    </source>
</evidence>
<dbReference type="InterPro" id="IPR011993">
    <property type="entry name" value="PH-like_dom_sf"/>
</dbReference>
<dbReference type="PROSITE" id="PS50001">
    <property type="entry name" value="SH2"/>
    <property type="match status" value="1"/>
</dbReference>
<feature type="domain" description="PH" evidence="5">
    <location>
        <begin position="45"/>
        <end position="139"/>
    </location>
</feature>
<dbReference type="Gene3D" id="2.30.29.30">
    <property type="entry name" value="Pleckstrin-homology domain (PH domain)/Phosphotyrosine-binding domain (PTB)"/>
    <property type="match status" value="1"/>
</dbReference>
<reference evidence="6 7" key="1">
    <citation type="submission" date="2020-06" db="EMBL/GenBank/DDBJ databases">
        <authorList>
            <person name="Li R."/>
            <person name="Bekaert M."/>
        </authorList>
    </citation>
    <scope>NUCLEOTIDE SEQUENCE [LARGE SCALE GENOMIC DNA]</scope>
    <source>
        <strain evidence="7">wild</strain>
    </source>
</reference>
<dbReference type="SMART" id="SM00252">
    <property type="entry name" value="SH2"/>
    <property type="match status" value="1"/>
</dbReference>
<dbReference type="SUPFAM" id="SSF50729">
    <property type="entry name" value="PH domain-like"/>
    <property type="match status" value="1"/>
</dbReference>
<name>A0A6J8DQW2_MYTCO</name>
<evidence type="ECO:0000256" key="2">
    <source>
        <dbReference type="PROSITE-ProRule" id="PRU00191"/>
    </source>
</evidence>
<dbReference type="InterPro" id="IPR000980">
    <property type="entry name" value="SH2"/>
</dbReference>
<feature type="region of interest" description="Disordered" evidence="3">
    <location>
        <begin position="166"/>
        <end position="402"/>
    </location>
</feature>
<organism evidence="6 7">
    <name type="scientific">Mytilus coruscus</name>
    <name type="common">Sea mussel</name>
    <dbReference type="NCBI Taxonomy" id="42192"/>
    <lineage>
        <taxon>Eukaryota</taxon>
        <taxon>Metazoa</taxon>
        <taxon>Spiralia</taxon>
        <taxon>Lophotrochozoa</taxon>
        <taxon>Mollusca</taxon>
        <taxon>Bivalvia</taxon>
        <taxon>Autobranchia</taxon>
        <taxon>Pteriomorphia</taxon>
        <taxon>Mytilida</taxon>
        <taxon>Mytiloidea</taxon>
        <taxon>Mytilidae</taxon>
        <taxon>Mytilinae</taxon>
        <taxon>Mytilus</taxon>
    </lineage>
</organism>
<dbReference type="PROSITE" id="PS50003">
    <property type="entry name" value="PH_DOMAIN"/>
    <property type="match status" value="1"/>
</dbReference>
<dbReference type="InterPro" id="IPR035848">
    <property type="entry name" value="SH3BP2"/>
</dbReference>
<feature type="compositionally biased region" description="Basic and acidic residues" evidence="3">
    <location>
        <begin position="371"/>
        <end position="380"/>
    </location>
</feature>
<dbReference type="GO" id="GO:0017124">
    <property type="term" value="F:SH3 domain binding"/>
    <property type="evidence" value="ECO:0007669"/>
    <property type="project" value="TreeGrafter"/>
</dbReference>
<dbReference type="OrthoDB" id="6143785at2759"/>
<feature type="compositionally biased region" description="Polar residues" evidence="3">
    <location>
        <begin position="245"/>
        <end position="276"/>
    </location>
</feature>
<feature type="compositionally biased region" description="Polar residues" evidence="3">
    <location>
        <begin position="299"/>
        <end position="338"/>
    </location>
</feature>
<dbReference type="AlphaFoldDB" id="A0A6J8DQW2"/>
<dbReference type="PANTHER" id="PTHR15126:SF4">
    <property type="entry name" value="SH3 DOMAIN-BINDING PROTEIN 2"/>
    <property type="match status" value="1"/>
</dbReference>
<dbReference type="PANTHER" id="PTHR15126">
    <property type="entry name" value="SH3-BINDING"/>
    <property type="match status" value="1"/>
</dbReference>
<feature type="compositionally biased region" description="Acidic residues" evidence="3">
    <location>
        <begin position="180"/>
        <end position="189"/>
    </location>
</feature>
<evidence type="ECO:0000313" key="7">
    <source>
        <dbReference type="Proteomes" id="UP000507470"/>
    </source>
</evidence>
<dbReference type="CDD" id="cd00173">
    <property type="entry name" value="SH2"/>
    <property type="match status" value="1"/>
</dbReference>
<proteinExistence type="predicted"/>
<dbReference type="SMART" id="SM00233">
    <property type="entry name" value="PH"/>
    <property type="match status" value="1"/>
</dbReference>
<dbReference type="InterPro" id="IPR001849">
    <property type="entry name" value="PH_domain"/>
</dbReference>
<dbReference type="Proteomes" id="UP000507470">
    <property type="component" value="Unassembled WGS sequence"/>
</dbReference>
<feature type="compositionally biased region" description="Low complexity" evidence="3">
    <location>
        <begin position="339"/>
        <end position="370"/>
    </location>
</feature>
<dbReference type="EMBL" id="CACVKT020007644">
    <property type="protein sequence ID" value="CAC5409574.1"/>
    <property type="molecule type" value="Genomic_DNA"/>
</dbReference>
<dbReference type="Gene3D" id="3.30.505.10">
    <property type="entry name" value="SH2 domain"/>
    <property type="match status" value="1"/>
</dbReference>
<dbReference type="Pfam" id="PF00169">
    <property type="entry name" value="PH"/>
    <property type="match status" value="1"/>
</dbReference>
<keyword evidence="1 2" id="KW-0727">SH2 domain</keyword>
<evidence type="ECO:0000313" key="6">
    <source>
        <dbReference type="EMBL" id="CAC5409574.1"/>
    </source>
</evidence>
<dbReference type="Pfam" id="PF00017">
    <property type="entry name" value="SH2"/>
    <property type="match status" value="1"/>
</dbReference>